<dbReference type="InterPro" id="IPR050518">
    <property type="entry name" value="Rpo3/RPB3_RNA_Pol_subunit"/>
</dbReference>
<dbReference type="NCBIfam" id="NF001988">
    <property type="entry name" value="PRK00783.1"/>
    <property type="match status" value="1"/>
</dbReference>
<accession>A0A7R9FG72</accession>
<dbReference type="GO" id="GO:0005666">
    <property type="term" value="C:RNA polymerase III complex"/>
    <property type="evidence" value="ECO:0007669"/>
    <property type="project" value="TreeGrafter"/>
</dbReference>
<protein>
    <recommendedName>
        <fullName evidence="2">DNA-directed RNA polymerases I and III subunit RPAC1</fullName>
    </recommendedName>
</protein>
<dbReference type="GO" id="GO:0005736">
    <property type="term" value="C:RNA polymerase I complex"/>
    <property type="evidence" value="ECO:0007669"/>
    <property type="project" value="TreeGrafter"/>
</dbReference>
<evidence type="ECO:0000256" key="4">
    <source>
        <dbReference type="ARBA" id="ARBA00023163"/>
    </source>
</evidence>
<evidence type="ECO:0000256" key="6">
    <source>
        <dbReference type="ARBA" id="ARBA00025804"/>
    </source>
</evidence>
<dbReference type="InterPro" id="IPR001514">
    <property type="entry name" value="DNA-dir_RNA_pol_30-40kDasu_CS"/>
</dbReference>
<dbReference type="PANTHER" id="PTHR11800:SF13">
    <property type="entry name" value="DNA-DIRECTED RNA POLYMERASES I AND III SUBUNIT RPAC1"/>
    <property type="match status" value="1"/>
</dbReference>
<dbReference type="InterPro" id="IPR036643">
    <property type="entry name" value="RNApol_insert_sf"/>
</dbReference>
<keyword evidence="4" id="KW-0804">Transcription</keyword>
<evidence type="ECO:0000256" key="5">
    <source>
        <dbReference type="ARBA" id="ARBA00023242"/>
    </source>
</evidence>
<dbReference type="GO" id="GO:0046983">
    <property type="term" value="F:protein dimerization activity"/>
    <property type="evidence" value="ECO:0007669"/>
    <property type="project" value="InterPro"/>
</dbReference>
<dbReference type="Gene3D" id="2.170.120.12">
    <property type="entry name" value="DNA-directed RNA polymerase, insert domain"/>
    <property type="match status" value="1"/>
</dbReference>
<keyword evidence="5" id="KW-0539">Nucleus</keyword>
<sequence length="357" mass="41308">MMEGKTFFSTSEAILRELQHLQEESDDELNDHLDEMCSETNDDILHNDDNVDDIFDSEEKMMIKIIKHNDLEMEFDMIGVHEAIANAFRRLLLSEVPSMAIEKVFIYNNTSIIQDEVLAHRLGLIPLKADPRRFEYRQKDDEDGTEQDTLEFELKVKCTWNTNAHKDTTNPDDLYRNNNVYSKHIKWLPIGDQGSIYKQSDVGPVLDDILINKMRPGHELDIKLHAIKGIAKDHAKFSPVCTAFYRLLPEVTLTRKVEGEQAERLQKCFSPGVIGLEEKHGKKRAKVLDARYDTCSRNVYRYDDLRDSVKMTRVKDHFIFTIESVGALPPDVLFLEAVKVLKNKCRMFLDELNKSTT</sequence>
<dbReference type="GO" id="GO:0006351">
    <property type="term" value="P:DNA-templated transcription"/>
    <property type="evidence" value="ECO:0007669"/>
    <property type="project" value="InterPro"/>
</dbReference>
<evidence type="ECO:0000256" key="2">
    <source>
        <dbReference type="ARBA" id="ARBA00022083"/>
    </source>
</evidence>
<dbReference type="Pfam" id="PF01193">
    <property type="entry name" value="RNA_pol_L"/>
    <property type="match status" value="1"/>
</dbReference>
<name>A0A7R9FG72_9NEOP</name>
<dbReference type="FunFam" id="2.170.120.12:FF:000003">
    <property type="entry name" value="Dna-directed rna polymerases i and iii subunit"/>
    <property type="match status" value="1"/>
</dbReference>
<dbReference type="Gene3D" id="3.30.1360.10">
    <property type="entry name" value="RNA polymerase, RBP11-like subunit"/>
    <property type="match status" value="1"/>
</dbReference>
<proteinExistence type="inferred from homology"/>
<dbReference type="PANTHER" id="PTHR11800">
    <property type="entry name" value="DNA-DIRECTED RNA POLYMERASE"/>
    <property type="match status" value="1"/>
</dbReference>
<dbReference type="CDD" id="cd07032">
    <property type="entry name" value="RNAP_I_II_AC40"/>
    <property type="match status" value="1"/>
</dbReference>
<evidence type="ECO:0000256" key="1">
    <source>
        <dbReference type="ARBA" id="ARBA00004123"/>
    </source>
</evidence>
<dbReference type="InterPro" id="IPR036603">
    <property type="entry name" value="RBP11-like"/>
</dbReference>
<gene>
    <name evidence="8" type="ORF">TTEB3V08_LOCUS315</name>
</gene>
<feature type="domain" description="DNA-directed RNA polymerase RpoA/D/Rpb3-type" evidence="7">
    <location>
        <begin position="72"/>
        <end position="351"/>
    </location>
</feature>
<dbReference type="SUPFAM" id="SSF55257">
    <property type="entry name" value="RBP11-like subunits of RNA polymerase"/>
    <property type="match status" value="1"/>
</dbReference>
<dbReference type="EMBL" id="OE000044">
    <property type="protein sequence ID" value="CAD7452127.1"/>
    <property type="molecule type" value="Genomic_DNA"/>
</dbReference>
<dbReference type="AlphaFoldDB" id="A0A7R9FG72"/>
<dbReference type="SUPFAM" id="SSF56553">
    <property type="entry name" value="Insert subdomain of RNA polymerase alpha subunit"/>
    <property type="match status" value="1"/>
</dbReference>
<dbReference type="InterPro" id="IPR011262">
    <property type="entry name" value="DNA-dir_RNA_pol_insert"/>
</dbReference>
<dbReference type="HAMAP" id="MF_00320">
    <property type="entry name" value="RNApol_arch_Rpo3"/>
    <property type="match status" value="1"/>
</dbReference>
<evidence type="ECO:0000256" key="3">
    <source>
        <dbReference type="ARBA" id="ARBA00022478"/>
    </source>
</evidence>
<evidence type="ECO:0000259" key="7">
    <source>
        <dbReference type="SMART" id="SM00662"/>
    </source>
</evidence>
<evidence type="ECO:0000313" key="8">
    <source>
        <dbReference type="EMBL" id="CAD7452127.1"/>
    </source>
</evidence>
<dbReference type="InterPro" id="IPR022842">
    <property type="entry name" value="RNAP_Rpo3/Rpb3/RPAC1"/>
</dbReference>
<dbReference type="SMART" id="SM00662">
    <property type="entry name" value="RPOLD"/>
    <property type="match status" value="1"/>
</dbReference>
<dbReference type="PROSITE" id="PS00446">
    <property type="entry name" value="RNA_POL_D_30KD"/>
    <property type="match status" value="1"/>
</dbReference>
<keyword evidence="3" id="KW-0240">DNA-directed RNA polymerase</keyword>
<dbReference type="FunFam" id="3.30.1360.10:FF:000005">
    <property type="entry name" value="Dna-directed rna polymerases i and iii subunit"/>
    <property type="match status" value="1"/>
</dbReference>
<dbReference type="GO" id="GO:0003677">
    <property type="term" value="F:DNA binding"/>
    <property type="evidence" value="ECO:0007669"/>
    <property type="project" value="InterPro"/>
</dbReference>
<reference evidence="8" key="1">
    <citation type="submission" date="2020-11" db="EMBL/GenBank/DDBJ databases">
        <authorList>
            <person name="Tran Van P."/>
        </authorList>
    </citation>
    <scope>NUCLEOTIDE SEQUENCE</scope>
</reference>
<dbReference type="GO" id="GO:0003899">
    <property type="term" value="F:DNA-directed RNA polymerase activity"/>
    <property type="evidence" value="ECO:0007669"/>
    <property type="project" value="InterPro"/>
</dbReference>
<dbReference type="Pfam" id="PF01000">
    <property type="entry name" value="RNA_pol_A_bac"/>
    <property type="match status" value="1"/>
</dbReference>
<dbReference type="InterPro" id="IPR011263">
    <property type="entry name" value="DNA-dir_RNA_pol_RpoA/D/Rpb3"/>
</dbReference>
<dbReference type="InterPro" id="IPR033901">
    <property type="entry name" value="RNAPI/III_AC40"/>
</dbReference>
<comment type="similarity">
    <text evidence="6">Belongs to the archaeal Rpo3/eukaryotic RPB3 RNA polymerase subunit family.</text>
</comment>
<organism evidence="8">
    <name type="scientific">Timema tahoe</name>
    <dbReference type="NCBI Taxonomy" id="61484"/>
    <lineage>
        <taxon>Eukaryota</taxon>
        <taxon>Metazoa</taxon>
        <taxon>Ecdysozoa</taxon>
        <taxon>Arthropoda</taxon>
        <taxon>Hexapoda</taxon>
        <taxon>Insecta</taxon>
        <taxon>Pterygota</taxon>
        <taxon>Neoptera</taxon>
        <taxon>Polyneoptera</taxon>
        <taxon>Phasmatodea</taxon>
        <taxon>Timematodea</taxon>
        <taxon>Timematoidea</taxon>
        <taxon>Timematidae</taxon>
        <taxon>Timema</taxon>
    </lineage>
</organism>
<comment type="subcellular location">
    <subcellularLocation>
        <location evidence="1">Nucleus</location>
    </subcellularLocation>
</comment>